<dbReference type="Proteomes" id="UP000250025">
    <property type="component" value="Chromosome"/>
</dbReference>
<dbReference type="KEGG" id="kus:B9G99_05440"/>
<dbReference type="EMBL" id="CP021323">
    <property type="protein sequence ID" value="ARS52393.1"/>
    <property type="molecule type" value="Genomic_DNA"/>
</dbReference>
<dbReference type="PANTHER" id="PTHR43581:SF3">
    <property type="entry name" value="AAA+ ATPASE DOMAIN-CONTAINING PROTEIN"/>
    <property type="match status" value="1"/>
</dbReference>
<proteinExistence type="predicted"/>
<dbReference type="Pfam" id="PF13304">
    <property type="entry name" value="AAA_21"/>
    <property type="match status" value="1"/>
</dbReference>
<dbReference type="PANTHER" id="PTHR43581">
    <property type="entry name" value="ATP/GTP PHOSPHATASE"/>
    <property type="match status" value="1"/>
</dbReference>
<dbReference type="InterPro" id="IPR051396">
    <property type="entry name" value="Bact_Antivir_Def_Nuclease"/>
</dbReference>
<reference evidence="2 3" key="1">
    <citation type="journal article" date="2017" name="Int. J. Syst. Evol. Microbiol.">
        <title>Kushneria konosiri sp. nov., isolated from the Korean salt-fermented seafood Daemi-jeot.</title>
        <authorList>
            <person name="Yun J.H."/>
            <person name="Park S.K."/>
            <person name="Lee J.Y."/>
            <person name="Jung M.J."/>
            <person name="Bae J.W."/>
        </authorList>
    </citation>
    <scope>NUCLEOTIDE SEQUENCE [LARGE SCALE GENOMIC DNA]</scope>
    <source>
        <strain evidence="2 3">X49</strain>
    </source>
</reference>
<evidence type="ECO:0000259" key="1">
    <source>
        <dbReference type="Pfam" id="PF13304"/>
    </source>
</evidence>
<keyword evidence="3" id="KW-1185">Reference proteome</keyword>
<sequence length="452" mass="51514">MSSHINMFSVLVPGLSGLARSEELKTQGALRHLAMHGDSNLYLRSILYHVFDVAEKRRRFYAFLNSCYPGMEVEVAYDIDVDHFIEVYVSNKGNSIPIDLAATGVLQVIQIFAYACFFMPKVLVLDEPDAHLHADSQNKLFLALSELSKEGSTQIILATHSPHLMNLIENHDNCSLVWLDSGSRIENSSDKLTPLLTEIGALGFGKSLFEKTTKIILLTEDKDQFFIREYLESSGFKDNVAFLSYNGCENLAAARRLAVLLSDKIENVFIVIHRDRDFRTEGEVNFEKNRFNEWLEIENANSSIIYEIMTDYNDMEHYFCQSDHLSEVLSLSDEEASSIVIEAIKQKRHKLPIKIDRAREKIESQIYGSQRVKEKAICFGLPRNAPKRNKWLPQSGDENISFENCHGKVLMASVKNQLQLYGLSSETVNSKLYKRSKAIDRTDFFVFLKGLL</sequence>
<organism evidence="2 3">
    <name type="scientific">Kushneria konosiri</name>
    <dbReference type="NCBI Taxonomy" id="698828"/>
    <lineage>
        <taxon>Bacteria</taxon>
        <taxon>Pseudomonadati</taxon>
        <taxon>Pseudomonadota</taxon>
        <taxon>Gammaproteobacteria</taxon>
        <taxon>Oceanospirillales</taxon>
        <taxon>Halomonadaceae</taxon>
        <taxon>Kushneria</taxon>
    </lineage>
</organism>
<feature type="domain" description="ATPase AAA-type core" evidence="1">
    <location>
        <begin position="88"/>
        <end position="166"/>
    </location>
</feature>
<dbReference type="Gene3D" id="3.40.50.300">
    <property type="entry name" value="P-loop containing nucleotide triphosphate hydrolases"/>
    <property type="match status" value="1"/>
</dbReference>
<dbReference type="AlphaFoldDB" id="A0A2Z2H4Y1"/>
<evidence type="ECO:0000313" key="3">
    <source>
        <dbReference type="Proteomes" id="UP000250025"/>
    </source>
</evidence>
<name>A0A2Z2H4Y1_9GAMM</name>
<gene>
    <name evidence="2" type="ORF">B9G99_05440</name>
</gene>
<dbReference type="InterPro" id="IPR003959">
    <property type="entry name" value="ATPase_AAA_core"/>
</dbReference>
<evidence type="ECO:0000313" key="2">
    <source>
        <dbReference type="EMBL" id="ARS52393.1"/>
    </source>
</evidence>
<dbReference type="SUPFAM" id="SSF52540">
    <property type="entry name" value="P-loop containing nucleoside triphosphate hydrolases"/>
    <property type="match status" value="1"/>
</dbReference>
<protein>
    <recommendedName>
        <fullName evidence="1">ATPase AAA-type core domain-containing protein</fullName>
    </recommendedName>
</protein>
<dbReference type="InterPro" id="IPR027417">
    <property type="entry name" value="P-loop_NTPase"/>
</dbReference>
<dbReference type="CDD" id="cd00267">
    <property type="entry name" value="ABC_ATPase"/>
    <property type="match status" value="1"/>
</dbReference>
<accession>A0A2Z2H4Y1</accession>